<dbReference type="InterPro" id="IPR003439">
    <property type="entry name" value="ABC_transporter-like_ATP-bd"/>
</dbReference>
<dbReference type="Pfam" id="PF00005">
    <property type="entry name" value="ABC_tran"/>
    <property type="match status" value="1"/>
</dbReference>
<organism evidence="12 13">
    <name type="scientific">Aedes aegypti</name>
    <name type="common">Yellowfever mosquito</name>
    <name type="synonym">Culex aegypti</name>
    <dbReference type="NCBI Taxonomy" id="7159"/>
    <lineage>
        <taxon>Eukaryota</taxon>
        <taxon>Metazoa</taxon>
        <taxon>Ecdysozoa</taxon>
        <taxon>Arthropoda</taxon>
        <taxon>Hexapoda</taxon>
        <taxon>Insecta</taxon>
        <taxon>Pterygota</taxon>
        <taxon>Neoptera</taxon>
        <taxon>Endopterygota</taxon>
        <taxon>Diptera</taxon>
        <taxon>Nematocera</taxon>
        <taxon>Culicoidea</taxon>
        <taxon>Culicidae</taxon>
        <taxon>Culicinae</taxon>
        <taxon>Aedini</taxon>
        <taxon>Aedes</taxon>
        <taxon>Stegomyia</taxon>
    </lineage>
</organism>
<dbReference type="InterPro" id="IPR003593">
    <property type="entry name" value="AAA+_ATPase"/>
</dbReference>
<evidence type="ECO:0000256" key="10">
    <source>
        <dbReference type="SAM" id="Phobius"/>
    </source>
</evidence>
<feature type="transmembrane region" description="Helical" evidence="10">
    <location>
        <begin position="486"/>
        <end position="503"/>
    </location>
</feature>
<feature type="domain" description="ABC transporter" evidence="11">
    <location>
        <begin position="22"/>
        <end position="257"/>
    </location>
</feature>
<dbReference type="SUPFAM" id="SSF52540">
    <property type="entry name" value="P-loop containing nucleoside triphosphate hydrolases"/>
    <property type="match status" value="1"/>
</dbReference>
<dbReference type="EnsemblMetazoa" id="AAEL008624-RE">
    <property type="protein sequence ID" value="AAEL008624-PE"/>
    <property type="gene ID" value="AAEL008624"/>
</dbReference>
<feature type="region of interest" description="Disordered" evidence="9">
    <location>
        <begin position="291"/>
        <end position="312"/>
    </location>
</feature>
<protein>
    <recommendedName>
        <fullName evidence="11">ABC transporter domain-containing protein</fullName>
    </recommendedName>
</protein>
<dbReference type="PANTHER" id="PTHR48041:SF118">
    <property type="entry name" value="ATP-BINDING CASSETTE TRANSPORTER (ABC TRANSPORTER) FAMILY G MEMBER 16"/>
    <property type="match status" value="1"/>
</dbReference>
<evidence type="ECO:0000256" key="8">
    <source>
        <dbReference type="ARBA" id="ARBA00023136"/>
    </source>
</evidence>
<dbReference type="InterPro" id="IPR027417">
    <property type="entry name" value="P-loop_NTPase"/>
</dbReference>
<evidence type="ECO:0000259" key="11">
    <source>
        <dbReference type="PROSITE" id="PS50893"/>
    </source>
</evidence>
<sequence>MGSDDKPAEVTIPLMDVSSTVLTFENLEYSVEQGTKCILQDVSGSFSSGRLAAIIGPSGAGKSSLMNVLSGFKVKGLEGTILVNNESVDRQRYRQMVAYNPQDVMLLPSITVSETLLYAADLRMPSSVSKFQKLKTVNDIIALLGLEKCANTQARLLSGGEKKRLSIGQELVSNPRIMFFDEPTSGLDSETSYQIVSYLKDLARQGRCVVSVIHQPSSDLLELFDDIYVVADGQCMYKGPLDELTTTYADVGLICPQYYNRADFVIKMASKACTEPDKIQALKHRMKTAAIPNGYNNHSNGNPKPNILEESDSKSQYPTSLLRQFAILTHRTFLGTIRNFTLTVLRFIGHILFGIIVSTVYYQIGDDGAKVITNISFIMLAMLFIVFANSMTVVLTFPLEMAVFVREYKSNCYSVGAYFFSKIVADFPLMIGGVTLFHLIAYYMTGQINEFDRMMIFWCMCVMMGWYAQVYGLLGGSLFPIEVSPFIVPITLIPAVLFSGFFIRYDELADVFKPLTYISVFRFAFEGASLSAYGFARRDLDCSEIFCYYRKPKKILEMLDMEDSCIWVDIGGMAIVVVGLHILLYLSLRFKVR</sequence>
<reference evidence="12 13" key="1">
    <citation type="submission" date="2017-06" db="EMBL/GenBank/DDBJ databases">
        <title>Aedes aegypti genome working group (AGWG) sequencing and assembly.</title>
        <authorList>
            <consortium name="Aedes aegypti Genome Working Group (AGWG)"/>
            <person name="Matthews B.J."/>
        </authorList>
    </citation>
    <scope>NUCLEOTIDE SEQUENCE [LARGE SCALE GENOMIC DNA]</scope>
    <source>
        <strain evidence="12 13">LVP_AGWG</strain>
    </source>
</reference>
<dbReference type="GO" id="GO:0005524">
    <property type="term" value="F:ATP binding"/>
    <property type="evidence" value="ECO:0007669"/>
    <property type="project" value="UniProtKB-KW"/>
</dbReference>
<dbReference type="GO" id="GO:0140359">
    <property type="term" value="F:ABC-type transporter activity"/>
    <property type="evidence" value="ECO:0007669"/>
    <property type="project" value="InterPro"/>
</dbReference>
<feature type="transmembrane region" description="Helical" evidence="10">
    <location>
        <begin position="344"/>
        <end position="364"/>
    </location>
</feature>
<feature type="compositionally biased region" description="Polar residues" evidence="9">
    <location>
        <begin position="294"/>
        <end position="303"/>
    </location>
</feature>
<evidence type="ECO:0000256" key="5">
    <source>
        <dbReference type="ARBA" id="ARBA00022741"/>
    </source>
</evidence>
<dbReference type="InterPro" id="IPR050352">
    <property type="entry name" value="ABCG_transporters"/>
</dbReference>
<feature type="transmembrane region" description="Helical" evidence="10">
    <location>
        <begin position="455"/>
        <end position="474"/>
    </location>
</feature>
<dbReference type="InterPro" id="IPR043926">
    <property type="entry name" value="ABCG_dom"/>
</dbReference>
<dbReference type="Pfam" id="PF01061">
    <property type="entry name" value="ABC2_membrane"/>
    <property type="match status" value="1"/>
</dbReference>
<evidence type="ECO:0000256" key="1">
    <source>
        <dbReference type="ARBA" id="ARBA00004141"/>
    </source>
</evidence>
<dbReference type="Pfam" id="PF19055">
    <property type="entry name" value="ABC2_membrane_7"/>
    <property type="match status" value="1"/>
</dbReference>
<dbReference type="PROSITE" id="PS00211">
    <property type="entry name" value="ABC_TRANSPORTER_1"/>
    <property type="match status" value="1"/>
</dbReference>
<keyword evidence="7 10" id="KW-1133">Transmembrane helix</keyword>
<dbReference type="PROSITE" id="PS50893">
    <property type="entry name" value="ABC_TRANSPORTER_2"/>
    <property type="match status" value="1"/>
</dbReference>
<evidence type="ECO:0000256" key="3">
    <source>
        <dbReference type="ARBA" id="ARBA00022448"/>
    </source>
</evidence>
<evidence type="ECO:0000256" key="4">
    <source>
        <dbReference type="ARBA" id="ARBA00022692"/>
    </source>
</evidence>
<comment type="subcellular location">
    <subcellularLocation>
        <location evidence="1">Membrane</location>
        <topology evidence="1">Multi-pass membrane protein</topology>
    </subcellularLocation>
</comment>
<comment type="similarity">
    <text evidence="2">Belongs to the ABC transporter superfamily. ABCG family. Eye pigment precursor importer (TC 3.A.1.204) subfamily.</text>
</comment>
<evidence type="ECO:0000313" key="13">
    <source>
        <dbReference type="Proteomes" id="UP000008820"/>
    </source>
</evidence>
<dbReference type="AlphaFoldDB" id="A0A6I8TGK2"/>
<evidence type="ECO:0000256" key="9">
    <source>
        <dbReference type="SAM" id="MobiDB-lite"/>
    </source>
</evidence>
<feature type="transmembrane region" description="Helical" evidence="10">
    <location>
        <begin position="376"/>
        <end position="399"/>
    </location>
</feature>
<dbReference type="GO" id="GO:0016887">
    <property type="term" value="F:ATP hydrolysis activity"/>
    <property type="evidence" value="ECO:0007669"/>
    <property type="project" value="InterPro"/>
</dbReference>
<dbReference type="EnsemblMetazoa" id="AAEL008624-RD">
    <property type="protein sequence ID" value="AAEL008624-PD"/>
    <property type="gene ID" value="AAEL008624"/>
</dbReference>
<dbReference type="InterPro" id="IPR013525">
    <property type="entry name" value="ABC2_TM"/>
</dbReference>
<dbReference type="SMART" id="SM00382">
    <property type="entry name" value="AAA"/>
    <property type="match status" value="1"/>
</dbReference>
<name>A0A6I8TGK2_AEDAE</name>
<dbReference type="GO" id="GO:0005886">
    <property type="term" value="C:plasma membrane"/>
    <property type="evidence" value="ECO:0007669"/>
    <property type="project" value="TreeGrafter"/>
</dbReference>
<dbReference type="EnsemblMetazoa" id="AAEL008624-RF">
    <property type="protein sequence ID" value="AAEL008624-PF"/>
    <property type="gene ID" value="AAEL008624"/>
</dbReference>
<evidence type="ECO:0000313" key="12">
    <source>
        <dbReference type="EnsemblMetazoa" id="AAEL008624-PD"/>
    </source>
</evidence>
<dbReference type="InParanoid" id="A0A6I8TGK2"/>
<accession>A0A6I8TGK2</accession>
<gene>
    <name evidence="12" type="primary">5570848</name>
</gene>
<dbReference type="PANTHER" id="PTHR48041">
    <property type="entry name" value="ABC TRANSPORTER G FAMILY MEMBER 28"/>
    <property type="match status" value="1"/>
</dbReference>
<feature type="transmembrane region" description="Helical" evidence="10">
    <location>
        <begin position="566"/>
        <end position="588"/>
    </location>
</feature>
<dbReference type="Proteomes" id="UP000008820">
    <property type="component" value="Chromosome 2"/>
</dbReference>
<dbReference type="CDD" id="cd03213">
    <property type="entry name" value="ABCG_EPDR"/>
    <property type="match status" value="1"/>
</dbReference>
<evidence type="ECO:0000256" key="6">
    <source>
        <dbReference type="ARBA" id="ARBA00022840"/>
    </source>
</evidence>
<dbReference type="Gene3D" id="3.40.50.300">
    <property type="entry name" value="P-loop containing nucleotide triphosphate hydrolases"/>
    <property type="match status" value="1"/>
</dbReference>
<keyword evidence="4 10" id="KW-0812">Transmembrane</keyword>
<dbReference type="InterPro" id="IPR017871">
    <property type="entry name" value="ABC_transporter-like_CS"/>
</dbReference>
<dbReference type="FunFam" id="3.40.50.300:FF:001077">
    <property type="entry name" value="Uncharacterized protein, isoform A"/>
    <property type="match status" value="1"/>
</dbReference>
<feature type="transmembrane region" description="Helical" evidence="10">
    <location>
        <begin position="419"/>
        <end position="443"/>
    </location>
</feature>
<evidence type="ECO:0000256" key="7">
    <source>
        <dbReference type="ARBA" id="ARBA00022989"/>
    </source>
</evidence>
<dbReference type="EnsemblMetazoa" id="AAEL008624-RC">
    <property type="protein sequence ID" value="AAEL008624-PC"/>
    <property type="gene ID" value="AAEL008624"/>
</dbReference>
<keyword evidence="3" id="KW-0813">Transport</keyword>
<reference evidence="12" key="2">
    <citation type="submission" date="2020-05" db="UniProtKB">
        <authorList>
            <consortium name="EnsemblMetazoa"/>
        </authorList>
    </citation>
    <scope>IDENTIFICATION</scope>
    <source>
        <strain evidence="12">LVP_AGWG</strain>
    </source>
</reference>
<keyword evidence="5" id="KW-0547">Nucleotide-binding</keyword>
<dbReference type="OrthoDB" id="66620at2759"/>
<dbReference type="EnsemblMetazoa" id="AAEL008624-RG">
    <property type="protein sequence ID" value="AAEL008624-PG"/>
    <property type="gene ID" value="AAEL008624"/>
</dbReference>
<keyword evidence="8 10" id="KW-0472">Membrane</keyword>
<keyword evidence="13" id="KW-1185">Reference proteome</keyword>
<evidence type="ECO:0000256" key="2">
    <source>
        <dbReference type="ARBA" id="ARBA00005814"/>
    </source>
</evidence>
<keyword evidence="6" id="KW-0067">ATP-binding</keyword>
<proteinExistence type="inferred from homology"/>